<dbReference type="Gene3D" id="3.60.40.10">
    <property type="entry name" value="PPM-type phosphatase domain"/>
    <property type="match status" value="1"/>
</dbReference>
<evidence type="ECO:0000256" key="2">
    <source>
        <dbReference type="SAM" id="Phobius"/>
    </source>
</evidence>
<evidence type="ECO:0000256" key="1">
    <source>
        <dbReference type="ARBA" id="ARBA00022801"/>
    </source>
</evidence>
<evidence type="ECO:0000313" key="4">
    <source>
        <dbReference type="EMBL" id="QBP42986.1"/>
    </source>
</evidence>
<name>A0A4P7A4D5_9BACL</name>
<organism evidence="4 5">
    <name type="scientific">Paenisporosarcina antarctica</name>
    <dbReference type="NCBI Taxonomy" id="417367"/>
    <lineage>
        <taxon>Bacteria</taxon>
        <taxon>Bacillati</taxon>
        <taxon>Bacillota</taxon>
        <taxon>Bacilli</taxon>
        <taxon>Bacillales</taxon>
        <taxon>Caryophanaceae</taxon>
        <taxon>Paenisporosarcina</taxon>
    </lineage>
</organism>
<dbReference type="InterPro" id="IPR001932">
    <property type="entry name" value="PPM-type_phosphatase-like_dom"/>
</dbReference>
<feature type="transmembrane region" description="Helical" evidence="2">
    <location>
        <begin position="178"/>
        <end position="200"/>
    </location>
</feature>
<feature type="transmembrane region" description="Helical" evidence="2">
    <location>
        <begin position="264"/>
        <end position="282"/>
    </location>
</feature>
<dbReference type="AlphaFoldDB" id="A0A4P7A4D5"/>
<reference evidence="4 5" key="1">
    <citation type="submission" date="2019-03" db="EMBL/GenBank/DDBJ databases">
        <title>Complete genome sequence of Paenisporosarcina antarctica CGMCC 1.6503T.</title>
        <authorList>
            <person name="Rong J.-C."/>
            <person name="Chi N.-Y."/>
            <person name="Zhang Q.-F."/>
        </authorList>
    </citation>
    <scope>NUCLEOTIDE SEQUENCE [LARGE SCALE GENOMIC DNA]</scope>
    <source>
        <strain evidence="4 5">CGMCC 1.6503</strain>
    </source>
</reference>
<feature type="transmembrane region" description="Helical" evidence="2">
    <location>
        <begin position="74"/>
        <end position="99"/>
    </location>
</feature>
<dbReference type="PANTHER" id="PTHR43156">
    <property type="entry name" value="STAGE II SPORULATION PROTEIN E-RELATED"/>
    <property type="match status" value="1"/>
</dbReference>
<dbReference type="SMART" id="SM00331">
    <property type="entry name" value="PP2C_SIG"/>
    <property type="match status" value="1"/>
</dbReference>
<dbReference type="Pfam" id="PF19732">
    <property type="entry name" value="SpoIIE_N"/>
    <property type="match status" value="1"/>
</dbReference>
<protein>
    <submittedName>
        <fullName evidence="4">Stage II sporulation protein E</fullName>
    </submittedName>
</protein>
<dbReference type="EMBL" id="CP038015">
    <property type="protein sequence ID" value="QBP42986.1"/>
    <property type="molecule type" value="Genomic_DNA"/>
</dbReference>
<dbReference type="GO" id="GO:0016791">
    <property type="term" value="F:phosphatase activity"/>
    <property type="evidence" value="ECO:0007669"/>
    <property type="project" value="TreeGrafter"/>
</dbReference>
<dbReference type="PROSITE" id="PS51746">
    <property type="entry name" value="PPM_2"/>
    <property type="match status" value="1"/>
</dbReference>
<dbReference type="Proteomes" id="UP000294292">
    <property type="component" value="Chromosome"/>
</dbReference>
<dbReference type="InterPro" id="IPR036457">
    <property type="entry name" value="PPM-type-like_dom_sf"/>
</dbReference>
<keyword evidence="2" id="KW-0472">Membrane</keyword>
<proteinExistence type="predicted"/>
<dbReference type="OrthoDB" id="9763774at2"/>
<feature type="transmembrane region" description="Helical" evidence="2">
    <location>
        <begin position="239"/>
        <end position="258"/>
    </location>
</feature>
<dbReference type="SUPFAM" id="SSF81606">
    <property type="entry name" value="PP2C-like"/>
    <property type="match status" value="1"/>
</dbReference>
<feature type="domain" description="PPM-type phosphatase" evidence="3">
    <location>
        <begin position="572"/>
        <end position="781"/>
    </location>
</feature>
<dbReference type="KEGG" id="panc:E2636_18410"/>
<feature type="transmembrane region" description="Helical" evidence="2">
    <location>
        <begin position="289"/>
        <end position="311"/>
    </location>
</feature>
<dbReference type="PANTHER" id="PTHR43156:SF2">
    <property type="entry name" value="STAGE II SPORULATION PROTEIN E"/>
    <property type="match status" value="1"/>
</dbReference>
<evidence type="ECO:0000259" key="3">
    <source>
        <dbReference type="PROSITE" id="PS51746"/>
    </source>
</evidence>
<feature type="transmembrane region" description="Helical" evidence="2">
    <location>
        <begin position="150"/>
        <end position="171"/>
    </location>
</feature>
<keyword evidence="2" id="KW-0812">Transmembrane</keyword>
<keyword evidence="5" id="KW-1185">Reference proteome</keyword>
<dbReference type="InterPro" id="IPR052016">
    <property type="entry name" value="Bact_Sigma-Reg"/>
</dbReference>
<keyword evidence="1" id="KW-0378">Hydrolase</keyword>
<dbReference type="InterPro" id="IPR045768">
    <property type="entry name" value="SpoIIE_N"/>
</dbReference>
<keyword evidence="2" id="KW-1133">Transmembrane helix</keyword>
<feature type="transmembrane region" description="Helical" evidence="2">
    <location>
        <begin position="111"/>
        <end position="130"/>
    </location>
</feature>
<gene>
    <name evidence="4" type="ORF">E2636_18410</name>
</gene>
<accession>A0A4P7A4D5</accession>
<dbReference type="Pfam" id="PF07228">
    <property type="entry name" value="SpoIIE"/>
    <property type="match status" value="1"/>
</dbReference>
<sequence>MKSMTTDSVKKMPIWSRWMIWIKKKKLKITLSLLIIFFAFFLSRVVLFEAAVPFFLPIWAIVARRYPRYLPFVWIGGLSGSLTLGIGQTVIHVLLVGGYQVVSHLLKQKKFIPLQVAIVVLLVQMGWQAVSYGGAIPLSVSLLVLYESVLSAIMTVFLFQLFVPMHVLTIAKWTFERIGAAVMVSALMLTGMGSLVFGVISIPLVLVHLVVFGAVSVGGVFVGTAVATIMGTILSLSQLSFSGMIAVYALSGLCAGLFQNKGRIWMAIGSLGAALFFTVYDTTLPLDKVYFYSLTCAMLIFFILPTSWLNYAQNQLFPKPTSVLFKRQQWLTDKVNTQLYDFQQFVEFITQLVNDRFPTQKEVASSSRMTDYSVCGTCFRQDKCWGVEDQGMYPVVEEWKELRAHTKSGVRYRLNDRIQEKCVRSSGLIDALEEQFANNKLAGHYAHGKKMLAFQLRDMSQHVSDLMADIKLNEANHESEEEIISRCLDNAKIAHFQIDMLSEEPGARKIVCCLPLKQAEWETNQMIGERLISPILHELYDEPFEISRTSEIQDPFAHVQITFQSAVRFKYDYGVFTRASQDTLYSGDAHSVIPLHNGLVAFVLSDGMGQNMEAYHESRKVIRLLRECLQHQMNPETAMHTLHYVMSLKHHSDLYATLDLALLDLQQGKLWSFKAGSMSTYLLRGKDSVKIDSQSVPIGFLPTLSVDAEERIVKDGDILVMLSDGIFSPDDSLEEQEDELIRLMRKYETLPTESLAEILVSEFNRKYPAAEDDRTLIVVKVKHAVPEWSLFSPSYRNNSRERMVK</sequence>
<feature type="transmembrane region" description="Helical" evidence="2">
    <location>
        <begin position="206"/>
        <end position="227"/>
    </location>
</feature>
<evidence type="ECO:0000313" key="5">
    <source>
        <dbReference type="Proteomes" id="UP000294292"/>
    </source>
</evidence>